<feature type="domain" description="DUF4982" evidence="8">
    <location>
        <begin position="625"/>
        <end position="681"/>
    </location>
</feature>
<dbReference type="GO" id="GO:0004553">
    <property type="term" value="F:hydrolase activity, hydrolyzing O-glycosyl compounds"/>
    <property type="evidence" value="ECO:0007669"/>
    <property type="project" value="InterPro"/>
</dbReference>
<evidence type="ECO:0000256" key="2">
    <source>
        <dbReference type="ARBA" id="ARBA00022801"/>
    </source>
</evidence>
<dbReference type="Pfam" id="PF18565">
    <property type="entry name" value="Glyco_hydro2_C5"/>
    <property type="match status" value="2"/>
</dbReference>
<dbReference type="Pfam" id="PF16355">
    <property type="entry name" value="DUF4982"/>
    <property type="match status" value="1"/>
</dbReference>
<keyword evidence="11" id="KW-1185">Reference proteome</keyword>
<dbReference type="InterPro" id="IPR017853">
    <property type="entry name" value="GH"/>
</dbReference>
<dbReference type="PROSITE" id="PS00608">
    <property type="entry name" value="GLYCOSYL_HYDROL_F2_2"/>
    <property type="match status" value="1"/>
</dbReference>
<dbReference type="Gene3D" id="2.60.40.10">
    <property type="entry name" value="Immunoglobulins"/>
    <property type="match status" value="4"/>
</dbReference>
<dbReference type="InterPro" id="IPR008979">
    <property type="entry name" value="Galactose-bd-like_sf"/>
</dbReference>
<dbReference type="InterPro" id="IPR006104">
    <property type="entry name" value="Glyco_hydro_2_N"/>
</dbReference>
<dbReference type="SUPFAM" id="SSF51445">
    <property type="entry name" value="(Trans)glycosidases"/>
    <property type="match status" value="1"/>
</dbReference>
<evidence type="ECO:0000256" key="3">
    <source>
        <dbReference type="ARBA" id="ARBA00023295"/>
    </source>
</evidence>
<dbReference type="GO" id="GO:0005975">
    <property type="term" value="P:carbohydrate metabolic process"/>
    <property type="evidence" value="ECO:0007669"/>
    <property type="project" value="InterPro"/>
</dbReference>
<keyword evidence="2" id="KW-0378">Hydrolase</keyword>
<evidence type="ECO:0000256" key="1">
    <source>
        <dbReference type="ARBA" id="ARBA00007401"/>
    </source>
</evidence>
<evidence type="ECO:0000259" key="5">
    <source>
        <dbReference type="Pfam" id="PF00703"/>
    </source>
</evidence>
<evidence type="ECO:0000259" key="7">
    <source>
        <dbReference type="Pfam" id="PF02837"/>
    </source>
</evidence>
<feature type="domain" description="Glycoside hydrolase family 2 catalytic" evidence="6">
    <location>
        <begin position="332"/>
        <end position="469"/>
    </location>
</feature>
<dbReference type="Proteomes" id="UP000198310">
    <property type="component" value="Unassembled WGS sequence"/>
</dbReference>
<keyword evidence="3" id="KW-0326">Glycosidase</keyword>
<feature type="domain" description="Glycoside hydrolase family 2" evidence="9">
    <location>
        <begin position="695"/>
        <end position="759"/>
    </location>
</feature>
<proteinExistence type="inferred from homology"/>
<dbReference type="PANTHER" id="PTHR42732:SF1">
    <property type="entry name" value="BETA-MANNOSIDASE"/>
    <property type="match status" value="1"/>
</dbReference>
<evidence type="ECO:0000313" key="10">
    <source>
        <dbReference type="EMBL" id="SNR97430.1"/>
    </source>
</evidence>
<feature type="signal peptide" evidence="4">
    <location>
        <begin position="1"/>
        <end position="19"/>
    </location>
</feature>
<feature type="domain" description="Glycoside hydrolase family 2" evidence="9">
    <location>
        <begin position="907"/>
        <end position="942"/>
    </location>
</feature>
<dbReference type="Gene3D" id="3.20.20.80">
    <property type="entry name" value="Glycosidases"/>
    <property type="match status" value="1"/>
</dbReference>
<dbReference type="Pfam" id="PF00703">
    <property type="entry name" value="Glyco_hydro_2"/>
    <property type="match status" value="1"/>
</dbReference>
<dbReference type="InterPro" id="IPR006103">
    <property type="entry name" value="Glyco_hydro_2_cat"/>
</dbReference>
<accession>A0A239APG4</accession>
<feature type="domain" description="Glycosyl hydrolases family 2 sugar binding" evidence="7">
    <location>
        <begin position="114"/>
        <end position="208"/>
    </location>
</feature>
<dbReference type="InterPro" id="IPR006101">
    <property type="entry name" value="Glyco_hydro_2"/>
</dbReference>
<dbReference type="InterPro" id="IPR040605">
    <property type="entry name" value="Glyco_hydro2_dom5"/>
</dbReference>
<dbReference type="InterPro" id="IPR032311">
    <property type="entry name" value="DUF4982"/>
</dbReference>
<dbReference type="Gene3D" id="2.60.120.260">
    <property type="entry name" value="Galactose-binding domain-like"/>
    <property type="match status" value="1"/>
</dbReference>
<dbReference type="Pfam" id="PF02837">
    <property type="entry name" value="Glyco_hydro_2_N"/>
    <property type="match status" value="1"/>
</dbReference>
<dbReference type="SUPFAM" id="SSF49303">
    <property type="entry name" value="beta-Galactosidase/glucuronidase domain"/>
    <property type="match status" value="1"/>
</dbReference>
<evidence type="ECO:0000259" key="9">
    <source>
        <dbReference type="Pfam" id="PF18565"/>
    </source>
</evidence>
<evidence type="ECO:0000313" key="11">
    <source>
        <dbReference type="Proteomes" id="UP000198310"/>
    </source>
</evidence>
<dbReference type="PRINTS" id="PR00132">
    <property type="entry name" value="GLHYDRLASE2"/>
</dbReference>
<name>A0A239APG4_9BACT</name>
<dbReference type="InterPro" id="IPR051913">
    <property type="entry name" value="GH2_Domain-Containing"/>
</dbReference>
<dbReference type="PANTHER" id="PTHR42732">
    <property type="entry name" value="BETA-GALACTOSIDASE"/>
    <property type="match status" value="1"/>
</dbReference>
<dbReference type="SUPFAM" id="SSF49785">
    <property type="entry name" value="Galactose-binding domain-like"/>
    <property type="match status" value="2"/>
</dbReference>
<feature type="domain" description="Glycoside hydrolase family 2 immunoglobulin-like beta-sandwich" evidence="5">
    <location>
        <begin position="217"/>
        <end position="322"/>
    </location>
</feature>
<dbReference type="NCBIfam" id="NF041462">
    <property type="entry name" value="GalA"/>
    <property type="match status" value="1"/>
</dbReference>
<dbReference type="InterPro" id="IPR048230">
    <property type="entry name" value="GalA-like"/>
</dbReference>
<dbReference type="RefSeq" id="WP_089334127.1">
    <property type="nucleotide sequence ID" value="NZ_FZNS01000014.1"/>
</dbReference>
<dbReference type="InterPro" id="IPR036156">
    <property type="entry name" value="Beta-gal/glucu_dom_sf"/>
</dbReference>
<dbReference type="AlphaFoldDB" id="A0A239APG4"/>
<gene>
    <name evidence="10" type="ORF">SAMN06269173_11432</name>
</gene>
<comment type="similarity">
    <text evidence="1">Belongs to the glycosyl hydrolase 2 family.</text>
</comment>
<evidence type="ECO:0000259" key="8">
    <source>
        <dbReference type="Pfam" id="PF16355"/>
    </source>
</evidence>
<feature type="chain" id="PRO_5013076837" evidence="4">
    <location>
        <begin position="20"/>
        <end position="956"/>
    </location>
</feature>
<dbReference type="InterPro" id="IPR013783">
    <property type="entry name" value="Ig-like_fold"/>
</dbReference>
<dbReference type="InterPro" id="IPR006102">
    <property type="entry name" value="Ig-like_GH2"/>
</dbReference>
<dbReference type="EMBL" id="FZNS01000014">
    <property type="protein sequence ID" value="SNR97430.1"/>
    <property type="molecule type" value="Genomic_DNA"/>
</dbReference>
<evidence type="ECO:0000256" key="4">
    <source>
        <dbReference type="SAM" id="SignalP"/>
    </source>
</evidence>
<sequence>MLYRKLLVALLCWAPFSFAQTPSEPGRERYSMDTNWHFALGHPFNTNQDFSNGTSYFSYLAKAGYGDGAASLTFDDRAWRQLNLPHDWAVELPFDSTAQHSHGYKAIGRNFPTTSVGWYRKAFRVPAEDLGRQLTLEFDGVYRNAQVWVNGHYLGNEHSGYNSFRYDITDYLNYGGRNVVAVRVDATMPEGWYYEGAGIYRHVWLTKTNPVHVAPNGTWVTTQVAGTAADVTARATLLNQGKNAHTCVVRQTILDAQGHVVASKQHGAVALAPLQQREITLTLPVANARRWDLESPYLYTLRTTVLVGNREVDCYDTPFGIRTIRFDAKLGFFLNDKPVKLKGTNNHQDHAGVGTALPDELQYFRIRALKAMGSNAYRCSHHPPTPELLAACDQLGMLVIDENRLMGTNYQMQQDLKGMIVRDRNHPSIISWSIGNEEWGIENSTTGARIATTMQAYAHSLDSTRLCTAGISGGFRSGISDVLEVMGYNYLGNGDIDAHHRQFPNQPGMGTEEGSTFATRGVYVTDPRLHYQAAYDQKPRPSFYSIEEGWRFYAERPYLAGLFIWTGFDYRGEATPYQWPSVTSYFGMMDLCGFPKDNVYYLRSWWSQQPTLHLLPHWNWPARQGQPINVWAYTNCDEVELFLNKKSLGRKAVPLNSHVAWQVNYAPGTLEARGYKNGRKTLTEVVRTTDQAAAIQLTPHKTALQADGEDLAVVTVAVTDRRNLTVPTANEDITFSINGPGRIIGVGNGNPTSREKEKFVETSQMVAIQEVEEAPVASLAAGVAAQAQHQAATWQPAFVQRDYKKLAPAYRHRGTFELPAEVANAQVTLFYNSIGREQHLFINGQEIAKDLKQSPEGNVFRLAPTLLKPGRNTIEIVATPLTKEHDWDVVNTNFGTIQVFIPAAPWQRKTFNGLAQVLVQTTKEPGTITLTATAKGLKMATLKLKTEKAPARPAIL</sequence>
<dbReference type="InterPro" id="IPR023232">
    <property type="entry name" value="Glyco_hydro_2_AS"/>
</dbReference>
<reference evidence="11" key="1">
    <citation type="submission" date="2017-06" db="EMBL/GenBank/DDBJ databases">
        <authorList>
            <person name="Varghese N."/>
            <person name="Submissions S."/>
        </authorList>
    </citation>
    <scope>NUCLEOTIDE SEQUENCE [LARGE SCALE GENOMIC DNA]</scope>
    <source>
        <strain evidence="11">DSM 28041</strain>
    </source>
</reference>
<keyword evidence="4" id="KW-0732">Signal</keyword>
<evidence type="ECO:0000259" key="6">
    <source>
        <dbReference type="Pfam" id="PF02836"/>
    </source>
</evidence>
<organism evidence="10 11">
    <name type="scientific">Hymenobacter mucosus</name>
    <dbReference type="NCBI Taxonomy" id="1411120"/>
    <lineage>
        <taxon>Bacteria</taxon>
        <taxon>Pseudomonadati</taxon>
        <taxon>Bacteroidota</taxon>
        <taxon>Cytophagia</taxon>
        <taxon>Cytophagales</taxon>
        <taxon>Hymenobacteraceae</taxon>
        <taxon>Hymenobacter</taxon>
    </lineage>
</organism>
<dbReference type="Pfam" id="PF02836">
    <property type="entry name" value="Glyco_hydro_2_C"/>
    <property type="match status" value="1"/>
</dbReference>
<protein>
    <submittedName>
        <fullName evidence="10">Beta-galactosidase</fullName>
    </submittedName>
</protein>